<feature type="transmembrane region" description="Helical" evidence="12">
    <location>
        <begin position="354"/>
        <end position="377"/>
    </location>
</feature>
<comment type="subcellular location">
    <subcellularLocation>
        <location evidence="1">Cell membrane</location>
        <topology evidence="1">Multi-pass membrane protein</topology>
    </subcellularLocation>
</comment>
<dbReference type="RefSeq" id="WP_110935981.1">
    <property type="nucleotide sequence ID" value="NZ_KZ614146.1"/>
</dbReference>
<dbReference type="GO" id="GO:0005886">
    <property type="term" value="C:plasma membrane"/>
    <property type="evidence" value="ECO:0007669"/>
    <property type="project" value="UniProtKB-SubCell"/>
</dbReference>
<protein>
    <submittedName>
        <fullName evidence="13">Cytochrome ubiquinol oxidase subunit I</fullName>
    </submittedName>
</protein>
<dbReference type="PIRSF" id="PIRSF006446">
    <property type="entry name" value="Cyt_quinol_oxidase_1"/>
    <property type="match status" value="1"/>
</dbReference>
<gene>
    <name evidence="13" type="ORF">CR203_19545</name>
</gene>
<organism evidence="13 14">
    <name type="scientific">Salipaludibacillus neizhouensis</name>
    <dbReference type="NCBI Taxonomy" id="885475"/>
    <lineage>
        <taxon>Bacteria</taxon>
        <taxon>Bacillati</taxon>
        <taxon>Bacillota</taxon>
        <taxon>Bacilli</taxon>
        <taxon>Bacillales</taxon>
        <taxon>Bacillaceae</taxon>
    </lineage>
</organism>
<sequence length="443" mass="48560">MDSVILSRMLFGTSMAFHIIFATLGVGVTLMILFAELMHWFKKDSDYGLMAKRWTKGFAILLGVAIPSGTIVGVMLSLLWPGFMEIVGKVIAVPFQIEIFAFFLEAVFMSIYVYAADRLSHMMRIVSVTFVAFGASSSAWLINIAHSWMNTPRGFEVTDGIVTDVDPWAAVLNPSMPYTSKHVLATAYMTGAFVLVSIAAYRLLRKTSSEQERAYHKKGLMLTLVIALLASIYTASNGHATAGMLHEEMPLKLAAAEGLFETQANAPLAIMGTPNIEAQTVVGGIEIPGMLSWLATGTTDGVVQGLNDFPQDEWPPLFVHTLFNLMVGIGFTLLGLAVFALAWAIIFRKKDLPAWLLVALVTTGPLSMFGIEMGWIFSCTGRQPWTIYGIQLTSDAATQSGNVGMLFFLFIGLYIMLLVLTALVLRFYFSRNPVQQDLTVMNG</sequence>
<evidence type="ECO:0000256" key="10">
    <source>
        <dbReference type="ARBA" id="ARBA00023004"/>
    </source>
</evidence>
<evidence type="ECO:0000256" key="4">
    <source>
        <dbReference type="ARBA" id="ARBA00022475"/>
    </source>
</evidence>
<dbReference type="PANTHER" id="PTHR30365">
    <property type="entry name" value="CYTOCHROME D UBIQUINOL OXIDASE"/>
    <property type="match status" value="1"/>
</dbReference>
<name>A0A3A9JXQ6_9BACI</name>
<keyword evidence="5 12" id="KW-0349">Heme</keyword>
<evidence type="ECO:0000256" key="1">
    <source>
        <dbReference type="ARBA" id="ARBA00004651"/>
    </source>
</evidence>
<dbReference type="OrthoDB" id="9807042at2"/>
<keyword evidence="3 12" id="KW-0813">Transport</keyword>
<dbReference type="Proteomes" id="UP000281498">
    <property type="component" value="Unassembled WGS sequence"/>
</dbReference>
<dbReference type="GO" id="GO:0009055">
    <property type="term" value="F:electron transfer activity"/>
    <property type="evidence" value="ECO:0007669"/>
    <property type="project" value="UniProtKB-UniRule"/>
</dbReference>
<reference evidence="13 14" key="1">
    <citation type="submission" date="2017-10" db="EMBL/GenBank/DDBJ databases">
        <title>Bacillus sp. nov., a halophilic bacterium isolated from a Keqin Lake.</title>
        <authorList>
            <person name="Wang H."/>
        </authorList>
    </citation>
    <scope>NUCLEOTIDE SEQUENCE [LARGE SCALE GENOMIC DNA]</scope>
    <source>
        <strain evidence="13 14">KCTC 13187</strain>
    </source>
</reference>
<keyword evidence="4 12" id="KW-1003">Cell membrane</keyword>
<dbReference type="GO" id="GO:0016682">
    <property type="term" value="F:oxidoreductase activity, acting on diphenols and related substances as donors, oxygen as acceptor"/>
    <property type="evidence" value="ECO:0007669"/>
    <property type="project" value="TreeGrafter"/>
</dbReference>
<dbReference type="AlphaFoldDB" id="A0A3A9JXQ6"/>
<keyword evidence="10 12" id="KW-0408">Iron</keyword>
<dbReference type="PANTHER" id="PTHR30365:SF14">
    <property type="entry name" value="CYTOCHROME BD MENAQUINOL OXIDASE SUBUNIT I-RELATED"/>
    <property type="match status" value="1"/>
</dbReference>
<accession>A0A3A9JXQ6</accession>
<feature type="transmembrane region" description="Helical" evidence="12">
    <location>
        <begin position="219"/>
        <end position="236"/>
    </location>
</feature>
<evidence type="ECO:0000256" key="11">
    <source>
        <dbReference type="ARBA" id="ARBA00023136"/>
    </source>
</evidence>
<comment type="similarity">
    <text evidence="2 12">Belongs to the cytochrome ubiquinol oxidase subunit 1 family.</text>
</comment>
<feature type="transmembrane region" description="Helical" evidence="12">
    <location>
        <begin position="58"/>
        <end position="80"/>
    </location>
</feature>
<dbReference type="Pfam" id="PF01654">
    <property type="entry name" value="Cyt_bd_oxida_I"/>
    <property type="match status" value="1"/>
</dbReference>
<evidence type="ECO:0000313" key="13">
    <source>
        <dbReference type="EMBL" id="RKL65674.1"/>
    </source>
</evidence>
<evidence type="ECO:0000256" key="8">
    <source>
        <dbReference type="ARBA" id="ARBA00022982"/>
    </source>
</evidence>
<keyword evidence="8 12" id="KW-0249">Electron transport</keyword>
<keyword evidence="14" id="KW-1185">Reference proteome</keyword>
<evidence type="ECO:0000256" key="12">
    <source>
        <dbReference type="PIRNR" id="PIRNR006446"/>
    </source>
</evidence>
<dbReference type="GO" id="GO:0046872">
    <property type="term" value="F:metal ion binding"/>
    <property type="evidence" value="ECO:0007669"/>
    <property type="project" value="UniProtKB-UniRule"/>
</dbReference>
<feature type="transmembrane region" description="Helical" evidence="12">
    <location>
        <begin position="15"/>
        <end position="37"/>
    </location>
</feature>
<keyword evidence="6 12" id="KW-0812">Transmembrane</keyword>
<comment type="caution">
    <text evidence="13">The sequence shown here is derived from an EMBL/GenBank/DDBJ whole genome shotgun (WGS) entry which is preliminary data.</text>
</comment>
<keyword evidence="11 12" id="KW-0472">Membrane</keyword>
<evidence type="ECO:0000256" key="9">
    <source>
        <dbReference type="ARBA" id="ARBA00022989"/>
    </source>
</evidence>
<keyword evidence="9 12" id="KW-1133">Transmembrane helix</keyword>
<feature type="transmembrane region" description="Helical" evidence="12">
    <location>
        <begin position="86"/>
        <end position="113"/>
    </location>
</feature>
<keyword evidence="7 12" id="KW-0479">Metal-binding</keyword>
<evidence type="ECO:0000256" key="5">
    <source>
        <dbReference type="ARBA" id="ARBA00022617"/>
    </source>
</evidence>
<evidence type="ECO:0000256" key="7">
    <source>
        <dbReference type="ARBA" id="ARBA00022723"/>
    </source>
</evidence>
<evidence type="ECO:0000313" key="14">
    <source>
        <dbReference type="Proteomes" id="UP000281498"/>
    </source>
</evidence>
<dbReference type="GO" id="GO:0020037">
    <property type="term" value="F:heme binding"/>
    <property type="evidence" value="ECO:0007669"/>
    <property type="project" value="TreeGrafter"/>
</dbReference>
<evidence type="ECO:0000256" key="2">
    <source>
        <dbReference type="ARBA" id="ARBA00009819"/>
    </source>
</evidence>
<dbReference type="GO" id="GO:0070069">
    <property type="term" value="C:cytochrome complex"/>
    <property type="evidence" value="ECO:0007669"/>
    <property type="project" value="UniProtKB-UniRule"/>
</dbReference>
<proteinExistence type="inferred from homology"/>
<feature type="transmembrane region" description="Helical" evidence="12">
    <location>
        <begin position="125"/>
        <end position="145"/>
    </location>
</feature>
<feature type="transmembrane region" description="Helical" evidence="12">
    <location>
        <begin position="405"/>
        <end position="429"/>
    </location>
</feature>
<evidence type="ECO:0000256" key="6">
    <source>
        <dbReference type="ARBA" id="ARBA00022692"/>
    </source>
</evidence>
<evidence type="ECO:0000256" key="3">
    <source>
        <dbReference type="ARBA" id="ARBA00022448"/>
    </source>
</evidence>
<dbReference type="InterPro" id="IPR002585">
    <property type="entry name" value="Cyt-d_ubiquinol_oxidase_su_1"/>
</dbReference>
<dbReference type="GO" id="GO:0019646">
    <property type="term" value="P:aerobic electron transport chain"/>
    <property type="evidence" value="ECO:0007669"/>
    <property type="project" value="InterPro"/>
</dbReference>
<feature type="transmembrane region" description="Helical" evidence="12">
    <location>
        <begin position="322"/>
        <end position="347"/>
    </location>
</feature>
<dbReference type="EMBL" id="PDOE01000013">
    <property type="protein sequence ID" value="RKL65674.1"/>
    <property type="molecule type" value="Genomic_DNA"/>
</dbReference>
<feature type="transmembrane region" description="Helical" evidence="12">
    <location>
        <begin position="183"/>
        <end position="204"/>
    </location>
</feature>